<evidence type="ECO:0000256" key="1">
    <source>
        <dbReference type="ARBA" id="ARBA00004123"/>
    </source>
</evidence>
<feature type="region of interest" description="Disordered" evidence="6">
    <location>
        <begin position="36"/>
        <end position="63"/>
    </location>
</feature>
<dbReference type="InterPro" id="IPR050815">
    <property type="entry name" value="TF_fung"/>
</dbReference>
<dbReference type="InParanoid" id="V5FCD7"/>
<name>V5FCD7_BYSSN</name>
<dbReference type="GO" id="GO:0003677">
    <property type="term" value="F:DNA binding"/>
    <property type="evidence" value="ECO:0007669"/>
    <property type="project" value="InterPro"/>
</dbReference>
<dbReference type="GO" id="GO:0006351">
    <property type="term" value="P:DNA-templated transcription"/>
    <property type="evidence" value="ECO:0007669"/>
    <property type="project" value="InterPro"/>
</dbReference>
<accession>V5FCD7</accession>
<feature type="domain" description="Xylanolytic transcriptional activator regulatory" evidence="7">
    <location>
        <begin position="202"/>
        <end position="274"/>
    </location>
</feature>
<comment type="caution">
    <text evidence="8">The sequence shown here is derived from an EMBL/GenBank/DDBJ whole genome shotgun (WGS) entry which is preliminary data.</text>
</comment>
<feature type="compositionally biased region" description="Low complexity" evidence="6">
    <location>
        <begin position="52"/>
        <end position="63"/>
    </location>
</feature>
<keyword evidence="2" id="KW-0479">Metal-binding</keyword>
<evidence type="ECO:0000259" key="7">
    <source>
        <dbReference type="SMART" id="SM00906"/>
    </source>
</evidence>
<gene>
    <name evidence="8" type="ORF">PVAR5_3232</name>
</gene>
<keyword evidence="9" id="KW-1185">Reference proteome</keyword>
<keyword evidence="3" id="KW-0805">Transcription regulation</keyword>
<sequence length="631" mass="70861">MANLSFHQPDATSAYGELASRISMIEARLTGMAPSSNLTSDMLDVNRSPAETTSTPSSNSMMMLEPGSSARTTAGFERQEQFQVPEDLPPASVIRSLVDDFFRYSHNQPYSFFHSNSFRLKLERDQLPGHLLLSVLASAVRFSNEPFFAKDRDAAAQSYATRAWKSIVSEWLSDGREGDVTLVQSMTLLAIFDFTECKHRAAWIKIGLAARYAQDLNLMSEPPAELCPADQEEHRRAYWSLYLLDKLITCGRAKPPVFQEHYCRVKLPCTEAAFRLQADEQRFIIEHFTRNDSLETDCSSTFAKVIVTSSVLSQCAQYSLQGYHFQSRKPPWDPRSDHAINSSALLYLETRFEFGLDITSALLRHCVIDGHLDSDSAEPLVFAYILFHLSHCLLHHPFLLRQRLEEYNANIPAKFLARSIAIGLQHAQDLTGVLREAQKAGCKLKSSFYGFAVVVAGMINALHRHSDNEFVRRQAIEDLQFAQVFLEEHAKCWKNSGIIKNALSDFSIESSKFKALIEAEPQRVQLDPSDAEKLYFLTDYNTLSRPPSTNASPPMSYNTRPDPPMINPGAPLAHPLSHTTPQHNDFVMPNSVLFGSPPNIPPGSIGNLNFIPDFYKVDEFGGMDPGRWPNG</sequence>
<dbReference type="GO" id="GO:0000981">
    <property type="term" value="F:DNA-binding transcription factor activity, RNA polymerase II-specific"/>
    <property type="evidence" value="ECO:0007669"/>
    <property type="project" value="InterPro"/>
</dbReference>
<protein>
    <recommendedName>
        <fullName evidence="7">Xylanolytic transcriptional activator regulatory domain-containing protein</fullName>
    </recommendedName>
</protein>
<evidence type="ECO:0000256" key="5">
    <source>
        <dbReference type="ARBA" id="ARBA00023242"/>
    </source>
</evidence>
<dbReference type="EMBL" id="BAUL01000096">
    <property type="protein sequence ID" value="GAD94604.1"/>
    <property type="molecule type" value="Genomic_DNA"/>
</dbReference>
<dbReference type="SMART" id="SM00906">
    <property type="entry name" value="Fungal_trans"/>
    <property type="match status" value="1"/>
</dbReference>
<dbReference type="Pfam" id="PF04082">
    <property type="entry name" value="Fungal_trans"/>
    <property type="match status" value="1"/>
</dbReference>
<proteinExistence type="predicted"/>
<dbReference type="PANTHER" id="PTHR47338:SF4">
    <property type="entry name" value="ZN(II)2CYS6 TRANSCRIPTION FACTOR (EUROFUNG)"/>
    <property type="match status" value="1"/>
</dbReference>
<reference evidence="9" key="1">
    <citation type="journal article" date="2014" name="Genome Announc.">
        <title>Draft genome sequence of the formaldehyde-resistant fungus Byssochlamys spectabilis No. 5 (anamorph Paecilomyces variotii No. 5) (NBRC109023).</title>
        <authorList>
            <person name="Oka T."/>
            <person name="Ekino K."/>
            <person name="Fukuda K."/>
            <person name="Nomura Y."/>
        </authorList>
    </citation>
    <scope>NUCLEOTIDE SEQUENCE [LARGE SCALE GENOMIC DNA]</scope>
    <source>
        <strain evidence="9">No. 5 / NBRC 109023</strain>
    </source>
</reference>
<evidence type="ECO:0000256" key="4">
    <source>
        <dbReference type="ARBA" id="ARBA00023163"/>
    </source>
</evidence>
<evidence type="ECO:0000256" key="6">
    <source>
        <dbReference type="SAM" id="MobiDB-lite"/>
    </source>
</evidence>
<evidence type="ECO:0000256" key="3">
    <source>
        <dbReference type="ARBA" id="ARBA00023015"/>
    </source>
</evidence>
<keyword evidence="5" id="KW-0539">Nucleus</keyword>
<dbReference type="AlphaFoldDB" id="V5FCD7"/>
<keyword evidence="4" id="KW-0804">Transcription</keyword>
<dbReference type="GO" id="GO:0008270">
    <property type="term" value="F:zinc ion binding"/>
    <property type="evidence" value="ECO:0007669"/>
    <property type="project" value="InterPro"/>
</dbReference>
<dbReference type="CDD" id="cd12148">
    <property type="entry name" value="fungal_TF_MHR"/>
    <property type="match status" value="1"/>
</dbReference>
<dbReference type="PANTHER" id="PTHR47338">
    <property type="entry name" value="ZN(II)2CYS6 TRANSCRIPTION FACTOR (EUROFUNG)-RELATED"/>
    <property type="match status" value="1"/>
</dbReference>
<evidence type="ECO:0000313" key="9">
    <source>
        <dbReference type="Proteomes" id="UP000018001"/>
    </source>
</evidence>
<dbReference type="eggNOG" id="ENOG502SK98">
    <property type="taxonomic scope" value="Eukaryota"/>
</dbReference>
<dbReference type="Proteomes" id="UP000018001">
    <property type="component" value="Unassembled WGS sequence"/>
</dbReference>
<dbReference type="GO" id="GO:0005634">
    <property type="term" value="C:nucleus"/>
    <property type="evidence" value="ECO:0007669"/>
    <property type="project" value="UniProtKB-SubCell"/>
</dbReference>
<organism evidence="8 9">
    <name type="scientific">Byssochlamys spectabilis (strain No. 5 / NBRC 109023)</name>
    <name type="common">Paecilomyces variotii</name>
    <dbReference type="NCBI Taxonomy" id="1356009"/>
    <lineage>
        <taxon>Eukaryota</taxon>
        <taxon>Fungi</taxon>
        <taxon>Dikarya</taxon>
        <taxon>Ascomycota</taxon>
        <taxon>Pezizomycotina</taxon>
        <taxon>Eurotiomycetes</taxon>
        <taxon>Eurotiomycetidae</taxon>
        <taxon>Eurotiales</taxon>
        <taxon>Thermoascaceae</taxon>
        <taxon>Paecilomyces</taxon>
    </lineage>
</organism>
<dbReference type="OrthoDB" id="424974at2759"/>
<evidence type="ECO:0000256" key="2">
    <source>
        <dbReference type="ARBA" id="ARBA00022723"/>
    </source>
</evidence>
<comment type="subcellular location">
    <subcellularLocation>
        <location evidence="1">Nucleus</location>
    </subcellularLocation>
</comment>
<dbReference type="HOGENOM" id="CLU_015161_0_0_1"/>
<evidence type="ECO:0000313" key="8">
    <source>
        <dbReference type="EMBL" id="GAD94604.1"/>
    </source>
</evidence>
<dbReference type="InterPro" id="IPR007219">
    <property type="entry name" value="XnlR_reg_dom"/>
</dbReference>